<dbReference type="Pfam" id="PF10412">
    <property type="entry name" value="TrwB_AAD_bind"/>
    <property type="match status" value="1"/>
</dbReference>
<dbReference type="Proteomes" id="UP000474567">
    <property type="component" value="Unassembled WGS sequence"/>
</dbReference>
<dbReference type="Gene3D" id="3.40.50.300">
    <property type="entry name" value="P-loop containing nucleotide triphosphate hydrolases"/>
    <property type="match status" value="1"/>
</dbReference>
<feature type="transmembrane region" description="Helical" evidence="6">
    <location>
        <begin position="20"/>
        <end position="43"/>
    </location>
</feature>
<evidence type="ECO:0000259" key="7">
    <source>
        <dbReference type="Pfam" id="PF10412"/>
    </source>
</evidence>
<feature type="transmembrane region" description="Helical" evidence="6">
    <location>
        <begin position="139"/>
        <end position="160"/>
    </location>
</feature>
<comment type="subcellular location">
    <subcellularLocation>
        <location evidence="1">Cell membrane</location>
        <topology evidence="1">Multi-pass membrane protein</topology>
    </subcellularLocation>
</comment>
<evidence type="ECO:0000256" key="4">
    <source>
        <dbReference type="ARBA" id="ARBA00022989"/>
    </source>
</evidence>
<evidence type="ECO:0000256" key="5">
    <source>
        <dbReference type="ARBA" id="ARBA00023136"/>
    </source>
</evidence>
<comment type="caution">
    <text evidence="8">The sequence shown here is derived from an EMBL/GenBank/DDBJ whole genome shotgun (WGS) entry which is preliminary data.</text>
</comment>
<feature type="domain" description="Type IV secretion system coupling protein TraD DNA-binding" evidence="7">
    <location>
        <begin position="203"/>
        <end position="593"/>
    </location>
</feature>
<evidence type="ECO:0000313" key="9">
    <source>
        <dbReference type="Proteomes" id="UP000474567"/>
    </source>
</evidence>
<dbReference type="InterPro" id="IPR051539">
    <property type="entry name" value="T4SS-coupling_protein"/>
</dbReference>
<keyword evidence="4 6" id="KW-1133">Transmembrane helix</keyword>
<dbReference type="InterPro" id="IPR027417">
    <property type="entry name" value="P-loop_NTPase"/>
</dbReference>
<proteinExistence type="predicted"/>
<keyword evidence="5 6" id="KW-0472">Membrane</keyword>
<accession>A0ABN7ER69</accession>
<dbReference type="EMBL" id="CADCST010000131">
    <property type="protein sequence ID" value="CAA9202221.1"/>
    <property type="molecule type" value="Genomic_DNA"/>
</dbReference>
<dbReference type="SUPFAM" id="SSF52540">
    <property type="entry name" value="P-loop containing nucleoside triphosphate hydrolases"/>
    <property type="match status" value="1"/>
</dbReference>
<keyword evidence="2" id="KW-1003">Cell membrane</keyword>
<sequence length="640" mass="71832">MSHGPTVGEMNTEIGILLRILKFILLFTIISTVILLETHLLVFSVTNLFVDSYDFQLKELKGHYIQNGYNNFLYLFSKFIASKMPYWANFGSISLIISVVYVSFYHAKQKRFPRVIISTIINNILIVLLTALLGKLLSALIGDFGAIISITPIFYAIYLLKFKNRIKPNQTEKFNKVKEKSKKEDGFTFKTNKGEISLDNPYRGIYIQGGAGSGKSASIFEPIIQQIGEKGFTGVLYDFKSPELTEKIFLSYENSNIKVKNIDFKHPLLSDRVNPIHPMYLTKAAIANEYSQVIINNLLPESIKKMDFWLSSAKNILASVIWWLRQKHPDICTLPHVISFIVQTPIDVLVQNISEDYEAGGMIASLRESIDRGSERTVAGMLSTLQNALSVLNTPDIFWILSSNDIDLHLNNPEKPQFLCLGNDSTLPNVYTPAISLIISVALKQMNEPDQQKSVVLLDEAPTVFIPNIEQIPATARSNKIATIFGVQDYSQLSDKYSEEKAQVIISNLGNQFFGRSVSGKSSEMVQNLFSKKDEVFTSKSIGDGTSGKFVHLGSNTSSGTSENIQERNRVKISDIVNLAQGEFYGIIAEGSPREFLKTKFNQCEIKGSNYINQKIPISESMMQENYFKIIAECKEIISS</sequence>
<dbReference type="PANTHER" id="PTHR37937">
    <property type="entry name" value="CONJUGATIVE TRANSFER: DNA TRANSPORT"/>
    <property type="match status" value="1"/>
</dbReference>
<keyword evidence="3 6" id="KW-0812">Transmembrane</keyword>
<evidence type="ECO:0000256" key="1">
    <source>
        <dbReference type="ARBA" id="ARBA00004651"/>
    </source>
</evidence>
<evidence type="ECO:0000313" key="8">
    <source>
        <dbReference type="EMBL" id="CAA9202221.1"/>
    </source>
</evidence>
<dbReference type="RefSeq" id="WP_173967983.1">
    <property type="nucleotide sequence ID" value="NZ_CADCST010000131.1"/>
</dbReference>
<reference evidence="8 9" key="1">
    <citation type="submission" date="2020-02" db="EMBL/GenBank/DDBJ databases">
        <authorList>
            <person name="Criscuolo A."/>
        </authorList>
    </citation>
    <scope>NUCLEOTIDE SEQUENCE [LARGE SCALE GENOMIC DNA]</scope>
    <source>
        <strain evidence="8">CECT7796</strain>
    </source>
</reference>
<evidence type="ECO:0000256" key="2">
    <source>
        <dbReference type="ARBA" id="ARBA00022475"/>
    </source>
</evidence>
<keyword evidence="9" id="KW-1185">Reference proteome</keyword>
<protein>
    <recommendedName>
        <fullName evidence="7">Type IV secretion system coupling protein TraD DNA-binding domain-containing protein</fullName>
    </recommendedName>
</protein>
<dbReference type="InterPro" id="IPR019476">
    <property type="entry name" value="T4SS_TraD_DNA-bd"/>
</dbReference>
<name>A0ABN7ER69_9FLAO</name>
<dbReference type="PANTHER" id="PTHR37937:SF1">
    <property type="entry name" value="CONJUGATIVE TRANSFER: DNA TRANSPORT"/>
    <property type="match status" value="1"/>
</dbReference>
<feature type="transmembrane region" description="Helical" evidence="6">
    <location>
        <begin position="112"/>
        <end position="133"/>
    </location>
</feature>
<dbReference type="CDD" id="cd01127">
    <property type="entry name" value="TrwB_TraG_TraD_VirD4"/>
    <property type="match status" value="1"/>
</dbReference>
<organism evidence="8 9">
    <name type="scientific">Flavobacterium collinsii</name>
    <dbReference type="NCBI Taxonomy" id="1114861"/>
    <lineage>
        <taxon>Bacteria</taxon>
        <taxon>Pseudomonadati</taxon>
        <taxon>Bacteroidota</taxon>
        <taxon>Flavobacteriia</taxon>
        <taxon>Flavobacteriales</taxon>
        <taxon>Flavobacteriaceae</taxon>
        <taxon>Flavobacterium</taxon>
    </lineage>
</organism>
<feature type="transmembrane region" description="Helical" evidence="6">
    <location>
        <begin position="86"/>
        <end position="105"/>
    </location>
</feature>
<evidence type="ECO:0000256" key="6">
    <source>
        <dbReference type="SAM" id="Phobius"/>
    </source>
</evidence>
<evidence type="ECO:0000256" key="3">
    <source>
        <dbReference type="ARBA" id="ARBA00022692"/>
    </source>
</evidence>
<gene>
    <name evidence="8" type="ORF">FLACOL7796_04160</name>
</gene>